<evidence type="ECO:0000313" key="2">
    <source>
        <dbReference type="Proteomes" id="UP001162162"/>
    </source>
</evidence>
<evidence type="ECO:0000313" key="1">
    <source>
        <dbReference type="EMBL" id="KAJ8939659.1"/>
    </source>
</evidence>
<reference evidence="1" key="1">
    <citation type="journal article" date="2023" name="Insect Mol. Biol.">
        <title>Genome sequencing provides insights into the evolution of gene families encoding plant cell wall-degrading enzymes in longhorned beetles.</title>
        <authorList>
            <person name="Shin N.R."/>
            <person name="Okamura Y."/>
            <person name="Kirsch R."/>
            <person name="Pauchet Y."/>
        </authorList>
    </citation>
    <scope>NUCLEOTIDE SEQUENCE</scope>
    <source>
        <strain evidence="1">AMC_N1</strain>
    </source>
</reference>
<dbReference type="Proteomes" id="UP001162162">
    <property type="component" value="Unassembled WGS sequence"/>
</dbReference>
<dbReference type="AlphaFoldDB" id="A0AAV8XMB6"/>
<protein>
    <submittedName>
        <fullName evidence="1">Uncharacterized protein</fullName>
    </submittedName>
</protein>
<keyword evidence="2" id="KW-1185">Reference proteome</keyword>
<dbReference type="EMBL" id="JAPWTK010000476">
    <property type="protein sequence ID" value="KAJ8939659.1"/>
    <property type="molecule type" value="Genomic_DNA"/>
</dbReference>
<organism evidence="1 2">
    <name type="scientific">Aromia moschata</name>
    <dbReference type="NCBI Taxonomy" id="1265417"/>
    <lineage>
        <taxon>Eukaryota</taxon>
        <taxon>Metazoa</taxon>
        <taxon>Ecdysozoa</taxon>
        <taxon>Arthropoda</taxon>
        <taxon>Hexapoda</taxon>
        <taxon>Insecta</taxon>
        <taxon>Pterygota</taxon>
        <taxon>Neoptera</taxon>
        <taxon>Endopterygota</taxon>
        <taxon>Coleoptera</taxon>
        <taxon>Polyphaga</taxon>
        <taxon>Cucujiformia</taxon>
        <taxon>Chrysomeloidea</taxon>
        <taxon>Cerambycidae</taxon>
        <taxon>Cerambycinae</taxon>
        <taxon>Callichromatini</taxon>
        <taxon>Aromia</taxon>
    </lineage>
</organism>
<accession>A0AAV8XMB6</accession>
<sequence>MSNFITRSLFEKLGLRDNISGKIPANTIAISKINVPNNIQLADNEFNKSQHIDLLIEHAGASNGLVSEIFSVGSADTTDIHITNSIRIDRHEQLKKKFRHYYSQQAIFRMAPTGKMHKA</sequence>
<proteinExistence type="predicted"/>
<gene>
    <name evidence="1" type="ORF">NQ318_002149</name>
</gene>
<name>A0AAV8XMB6_9CUCU</name>
<comment type="caution">
    <text evidence="1">The sequence shown here is derived from an EMBL/GenBank/DDBJ whole genome shotgun (WGS) entry which is preliminary data.</text>
</comment>